<proteinExistence type="predicted"/>
<gene>
    <name evidence="2" type="ORF">UY27_C0007G0023</name>
</gene>
<dbReference type="Pfam" id="PF09136">
    <property type="entry name" value="Glucodextran_B"/>
    <property type="match status" value="1"/>
</dbReference>
<keyword evidence="1" id="KW-0472">Membrane</keyword>
<dbReference type="PANTHER" id="PTHR34475:SF1">
    <property type="entry name" value="CYTOSKELETON PROTEIN RODZ"/>
    <property type="match status" value="1"/>
</dbReference>
<sequence>MKTVGSILKEAREAKRFSLDQVEQATKIRRNFLEAIEGDAYHVLPSVSYAKGFVKNYAGYLGLDTATVMAFFRRQTIDIPRSSLLPKGMAEPLNKPFFRLTPGRFLGIVTGILAVLFLSYFGFQYFRLNSAPKLTIEEPGNEIVAAERRIRVLGTTDPDATVTINGVSQLVRSDGKFFDQVALETGINAITIVATSRFGKSTTVVRNVGLQQP</sequence>
<feature type="transmembrane region" description="Helical" evidence="1">
    <location>
        <begin position="105"/>
        <end position="126"/>
    </location>
</feature>
<dbReference type="Gene3D" id="1.10.260.40">
    <property type="entry name" value="lambda repressor-like DNA-binding domains"/>
    <property type="match status" value="1"/>
</dbReference>
<comment type="caution">
    <text evidence="2">The sequence shown here is derived from an EMBL/GenBank/DDBJ whole genome shotgun (WGS) entry which is preliminary data.</text>
</comment>
<protein>
    <submittedName>
        <fullName evidence="2">XRE family transcriptional regulator</fullName>
    </submittedName>
</protein>
<accession>A0A0G1XNE3</accession>
<keyword evidence="1" id="KW-0812">Transmembrane</keyword>
<evidence type="ECO:0000313" key="2">
    <source>
        <dbReference type="EMBL" id="KKU95855.1"/>
    </source>
</evidence>
<evidence type="ECO:0000313" key="3">
    <source>
        <dbReference type="Proteomes" id="UP000034661"/>
    </source>
</evidence>
<dbReference type="InterPro" id="IPR010982">
    <property type="entry name" value="Lambda_DNA-bd_dom_sf"/>
</dbReference>
<reference evidence="2 3" key="1">
    <citation type="journal article" date="2015" name="Nature">
        <title>rRNA introns, odd ribosomes, and small enigmatic genomes across a large radiation of phyla.</title>
        <authorList>
            <person name="Brown C.T."/>
            <person name="Hug L.A."/>
            <person name="Thomas B.C."/>
            <person name="Sharon I."/>
            <person name="Castelle C.J."/>
            <person name="Singh A."/>
            <person name="Wilkins M.J."/>
            <person name="Williams K.H."/>
            <person name="Banfield J.F."/>
        </authorList>
    </citation>
    <scope>NUCLEOTIDE SEQUENCE [LARGE SCALE GENOMIC DNA]</scope>
</reference>
<dbReference type="Gene3D" id="2.60.40.10">
    <property type="entry name" value="Immunoglobulins"/>
    <property type="match status" value="1"/>
</dbReference>
<dbReference type="AlphaFoldDB" id="A0A0G1XNE3"/>
<dbReference type="InterPro" id="IPR050400">
    <property type="entry name" value="Bact_Cytoskel_RodZ"/>
</dbReference>
<dbReference type="PANTHER" id="PTHR34475">
    <property type="match status" value="1"/>
</dbReference>
<evidence type="ECO:0000256" key="1">
    <source>
        <dbReference type="SAM" id="Phobius"/>
    </source>
</evidence>
<name>A0A0G1XNE3_9BACT</name>
<organism evidence="2 3">
    <name type="scientific">Candidatus Gottesmanbacteria bacterium GW2011_GWA1_48_13</name>
    <dbReference type="NCBI Taxonomy" id="1618439"/>
    <lineage>
        <taxon>Bacteria</taxon>
        <taxon>Candidatus Gottesmaniibacteriota</taxon>
    </lineage>
</organism>
<dbReference type="Proteomes" id="UP000034661">
    <property type="component" value="Unassembled WGS sequence"/>
</dbReference>
<dbReference type="GO" id="GO:0003677">
    <property type="term" value="F:DNA binding"/>
    <property type="evidence" value="ECO:0007669"/>
    <property type="project" value="InterPro"/>
</dbReference>
<dbReference type="EMBL" id="LCPJ01000007">
    <property type="protein sequence ID" value="KKU95855.1"/>
    <property type="molecule type" value="Genomic_DNA"/>
</dbReference>
<keyword evidence="1" id="KW-1133">Transmembrane helix</keyword>
<dbReference type="InterPro" id="IPR013783">
    <property type="entry name" value="Ig-like_fold"/>
</dbReference>
<dbReference type="Pfam" id="PF13413">
    <property type="entry name" value="HTH_25"/>
    <property type="match status" value="1"/>
</dbReference>